<keyword evidence="3" id="KW-0813">Transport</keyword>
<dbReference type="GO" id="GO:0016887">
    <property type="term" value="F:ATP hydrolysis activity"/>
    <property type="evidence" value="ECO:0007669"/>
    <property type="project" value="InterPro"/>
</dbReference>
<dbReference type="GO" id="GO:0005886">
    <property type="term" value="C:plasma membrane"/>
    <property type="evidence" value="ECO:0007669"/>
    <property type="project" value="UniProtKB-SubCell"/>
</dbReference>
<dbReference type="PATRIC" id="fig|1293439.3.peg.1797"/>
<organism evidence="9 10">
    <name type="scientific">Devosia epidermidihirudinis</name>
    <dbReference type="NCBI Taxonomy" id="1293439"/>
    <lineage>
        <taxon>Bacteria</taxon>
        <taxon>Pseudomonadati</taxon>
        <taxon>Pseudomonadota</taxon>
        <taxon>Alphaproteobacteria</taxon>
        <taxon>Hyphomicrobiales</taxon>
        <taxon>Devosiaceae</taxon>
        <taxon>Devosia</taxon>
    </lineage>
</organism>
<dbReference type="PROSITE" id="PS00211">
    <property type="entry name" value="ABC_TRANSPORTER_1"/>
    <property type="match status" value="1"/>
</dbReference>
<dbReference type="Pfam" id="PF08352">
    <property type="entry name" value="oligo_HPY"/>
    <property type="match status" value="1"/>
</dbReference>
<dbReference type="EMBL" id="LANJ01000016">
    <property type="protein sequence ID" value="KKC38127.1"/>
    <property type="molecule type" value="Genomic_DNA"/>
</dbReference>
<dbReference type="NCBIfam" id="TIGR01727">
    <property type="entry name" value="oligo_HPY"/>
    <property type="match status" value="1"/>
</dbReference>
<dbReference type="InterPro" id="IPR027417">
    <property type="entry name" value="P-loop_NTPase"/>
</dbReference>
<dbReference type="GO" id="GO:0005524">
    <property type="term" value="F:ATP binding"/>
    <property type="evidence" value="ECO:0007669"/>
    <property type="project" value="UniProtKB-KW"/>
</dbReference>
<dbReference type="InterPro" id="IPR003439">
    <property type="entry name" value="ABC_transporter-like_ATP-bd"/>
</dbReference>
<sequence length="323" mass="34841">MTEPLLSIQNLRLTAQTDRGTASILRGIDLTVERGRILGIVGESGSGKSSLVSTIMGLLSPGLNAEGSVKLDGVDLLTLGSSKMQALRGNKIAMIFQDPMTALNPVFRVGTQLVDVVRNRYPGVSREEAVKRASDALVKVGLSDPERRMKDYPGQLSGGMRQRVMIAMALLCQPDILIADEPTTALDATIEAQIIDLLRRLRNEFSGSIIFISHNLGTVLQLCDEVAVMYGGHLVELGAVRDVLAQPLHPYSRALIGCEIDDQPLDVPLAFIPGKVPETVDNPPGCIFAPRCNYAAEVCTRVMPPLRAFEGQLAACARLEDIT</sequence>
<dbReference type="PANTHER" id="PTHR43297">
    <property type="entry name" value="OLIGOPEPTIDE TRANSPORT ATP-BINDING PROTEIN APPD"/>
    <property type="match status" value="1"/>
</dbReference>
<keyword evidence="4" id="KW-1003">Cell membrane</keyword>
<dbReference type="Proteomes" id="UP000033411">
    <property type="component" value="Unassembled WGS sequence"/>
</dbReference>
<dbReference type="Pfam" id="PF00005">
    <property type="entry name" value="ABC_tran"/>
    <property type="match status" value="1"/>
</dbReference>
<dbReference type="Gene3D" id="3.40.50.300">
    <property type="entry name" value="P-loop containing nucleotide triphosphate hydrolases"/>
    <property type="match status" value="1"/>
</dbReference>
<keyword evidence="5" id="KW-0547">Nucleotide-binding</keyword>
<dbReference type="PROSITE" id="PS50893">
    <property type="entry name" value="ABC_TRANSPORTER_2"/>
    <property type="match status" value="1"/>
</dbReference>
<dbReference type="PANTHER" id="PTHR43297:SF2">
    <property type="entry name" value="DIPEPTIDE TRANSPORT ATP-BINDING PROTEIN DPPD"/>
    <property type="match status" value="1"/>
</dbReference>
<keyword evidence="7" id="KW-0472">Membrane</keyword>
<evidence type="ECO:0000259" key="8">
    <source>
        <dbReference type="PROSITE" id="PS50893"/>
    </source>
</evidence>
<keyword evidence="10" id="KW-1185">Reference proteome</keyword>
<comment type="similarity">
    <text evidence="2">Belongs to the ABC transporter superfamily.</text>
</comment>
<dbReference type="InterPro" id="IPR013563">
    <property type="entry name" value="Oligopep_ABC_C"/>
</dbReference>
<evidence type="ECO:0000313" key="9">
    <source>
        <dbReference type="EMBL" id="KKC38127.1"/>
    </source>
</evidence>
<dbReference type="FunFam" id="3.40.50.300:FF:000016">
    <property type="entry name" value="Oligopeptide ABC transporter ATP-binding component"/>
    <property type="match status" value="1"/>
</dbReference>
<dbReference type="SUPFAM" id="SSF52540">
    <property type="entry name" value="P-loop containing nucleoside triphosphate hydrolases"/>
    <property type="match status" value="1"/>
</dbReference>
<reference evidence="9 10" key="1">
    <citation type="submission" date="2015-03" db="EMBL/GenBank/DDBJ databases">
        <authorList>
            <person name="Lepp D."/>
            <person name="Hassan Y.I."/>
            <person name="Li X.-Z."/>
            <person name="Zhou T."/>
        </authorList>
    </citation>
    <scope>NUCLEOTIDE SEQUENCE [LARGE SCALE GENOMIC DNA]</scope>
    <source>
        <strain evidence="9 10">E84</strain>
    </source>
</reference>
<dbReference type="SMART" id="SM00382">
    <property type="entry name" value="AAA"/>
    <property type="match status" value="1"/>
</dbReference>
<dbReference type="InterPro" id="IPR017871">
    <property type="entry name" value="ABC_transporter-like_CS"/>
</dbReference>
<keyword evidence="6" id="KW-0067">ATP-binding</keyword>
<evidence type="ECO:0000256" key="7">
    <source>
        <dbReference type="ARBA" id="ARBA00023136"/>
    </source>
</evidence>
<evidence type="ECO:0000256" key="6">
    <source>
        <dbReference type="ARBA" id="ARBA00022840"/>
    </source>
</evidence>
<dbReference type="STRING" id="1293439.WH87_11035"/>
<evidence type="ECO:0000313" key="10">
    <source>
        <dbReference type="Proteomes" id="UP000033411"/>
    </source>
</evidence>
<evidence type="ECO:0000256" key="1">
    <source>
        <dbReference type="ARBA" id="ARBA00004417"/>
    </source>
</evidence>
<dbReference type="InterPro" id="IPR050388">
    <property type="entry name" value="ABC_Ni/Peptide_Import"/>
</dbReference>
<evidence type="ECO:0000256" key="4">
    <source>
        <dbReference type="ARBA" id="ARBA00022475"/>
    </source>
</evidence>
<protein>
    <recommendedName>
        <fullName evidence="8">ABC transporter domain-containing protein</fullName>
    </recommendedName>
</protein>
<evidence type="ECO:0000256" key="5">
    <source>
        <dbReference type="ARBA" id="ARBA00022741"/>
    </source>
</evidence>
<name>A0A0F5QAV9_9HYPH</name>
<comment type="caution">
    <text evidence="9">The sequence shown here is derived from an EMBL/GenBank/DDBJ whole genome shotgun (WGS) entry which is preliminary data.</text>
</comment>
<dbReference type="GO" id="GO:0055085">
    <property type="term" value="P:transmembrane transport"/>
    <property type="evidence" value="ECO:0007669"/>
    <property type="project" value="UniProtKB-ARBA"/>
</dbReference>
<dbReference type="GO" id="GO:0015833">
    <property type="term" value="P:peptide transport"/>
    <property type="evidence" value="ECO:0007669"/>
    <property type="project" value="InterPro"/>
</dbReference>
<accession>A0A0F5QAV9</accession>
<gene>
    <name evidence="9" type="ORF">WH87_11035</name>
</gene>
<dbReference type="RefSeq" id="WP_046139115.1">
    <property type="nucleotide sequence ID" value="NZ_LANJ01000016.1"/>
</dbReference>
<dbReference type="InterPro" id="IPR003593">
    <property type="entry name" value="AAA+_ATPase"/>
</dbReference>
<evidence type="ECO:0000256" key="2">
    <source>
        <dbReference type="ARBA" id="ARBA00005417"/>
    </source>
</evidence>
<comment type="subcellular location">
    <subcellularLocation>
        <location evidence="1">Cell inner membrane</location>
        <topology evidence="1">Peripheral membrane protein</topology>
    </subcellularLocation>
</comment>
<proteinExistence type="inferred from homology"/>
<dbReference type="AlphaFoldDB" id="A0A0F5QAV9"/>
<feature type="domain" description="ABC transporter" evidence="8">
    <location>
        <begin position="6"/>
        <end position="256"/>
    </location>
</feature>
<dbReference type="OrthoDB" id="9815712at2"/>
<dbReference type="CDD" id="cd03257">
    <property type="entry name" value="ABC_NikE_OppD_transporters"/>
    <property type="match status" value="1"/>
</dbReference>
<evidence type="ECO:0000256" key="3">
    <source>
        <dbReference type="ARBA" id="ARBA00022448"/>
    </source>
</evidence>